<dbReference type="PANTHER" id="PTHR46953">
    <property type="entry name" value="G-PROTEIN COUPLED RECEPTOR MTH-LIKE 1-RELATED"/>
    <property type="match status" value="1"/>
</dbReference>
<dbReference type="Proteomes" id="UP001372834">
    <property type="component" value="Unassembled WGS sequence"/>
</dbReference>
<keyword evidence="1" id="KW-0812">Transmembrane</keyword>
<comment type="caution">
    <text evidence="2">The sequence shown here is derived from an EMBL/GenBank/DDBJ whole genome shotgun (WGS) entry which is preliminary data.</text>
</comment>
<feature type="transmembrane region" description="Helical" evidence="1">
    <location>
        <begin position="64"/>
        <end position="86"/>
    </location>
</feature>
<dbReference type="InterPro" id="IPR052808">
    <property type="entry name" value="GPCR_Mth-like"/>
</dbReference>
<reference evidence="2 3" key="1">
    <citation type="submission" date="2023-10" db="EMBL/GenBank/DDBJ databases">
        <title>Genomes of two closely related lineages of the louse Polyplax serrata with different host specificities.</title>
        <authorList>
            <person name="Martinu J."/>
            <person name="Tarabai H."/>
            <person name="Stefka J."/>
            <person name="Hypsa V."/>
        </authorList>
    </citation>
    <scope>NUCLEOTIDE SEQUENCE [LARGE SCALE GENOMIC DNA]</scope>
    <source>
        <strain evidence="2">HR10_N</strain>
    </source>
</reference>
<feature type="transmembrane region" description="Helical" evidence="1">
    <location>
        <begin position="32"/>
        <end position="52"/>
    </location>
</feature>
<dbReference type="Gene3D" id="1.20.1070.10">
    <property type="entry name" value="Rhodopsin 7-helix transmembrane proteins"/>
    <property type="match status" value="1"/>
</dbReference>
<sequence>MSVQRMTAILHKTDSNTTGGSSYQTDKQRYDLIQWLILYAKLFLLMGLTWITEIVSWAVGGPDYYWYFSDVLNLLRAVFIFILFICKRSVFESLRRKLLGKSRLANKESKSLSDVISTSTSLRDSKGCRTNTNSKKRKESVKAEGESQKLIFCKKPGQENSKNCLNESRV</sequence>
<keyword evidence="1" id="KW-1133">Transmembrane helix</keyword>
<proteinExistence type="predicted"/>
<evidence type="ECO:0000256" key="1">
    <source>
        <dbReference type="SAM" id="Phobius"/>
    </source>
</evidence>
<dbReference type="PANTHER" id="PTHR46953:SF1">
    <property type="entry name" value="G-PROTEIN COUPLED RECEPTOR MTH-LIKE 1-RELATED"/>
    <property type="match status" value="1"/>
</dbReference>
<dbReference type="EMBL" id="JAWJWE010000045">
    <property type="protein sequence ID" value="KAK6617073.1"/>
    <property type="molecule type" value="Genomic_DNA"/>
</dbReference>
<protein>
    <submittedName>
        <fullName evidence="2">Uncharacterized protein</fullName>
    </submittedName>
</protein>
<accession>A0AAN8NQ54</accession>
<keyword evidence="1" id="KW-0472">Membrane</keyword>
<dbReference type="AlphaFoldDB" id="A0AAN8NQ54"/>
<evidence type="ECO:0000313" key="2">
    <source>
        <dbReference type="EMBL" id="KAK6617073.1"/>
    </source>
</evidence>
<gene>
    <name evidence="2" type="ORF">RUM43_014675</name>
</gene>
<organism evidence="2 3">
    <name type="scientific">Polyplax serrata</name>
    <name type="common">Common mouse louse</name>
    <dbReference type="NCBI Taxonomy" id="468196"/>
    <lineage>
        <taxon>Eukaryota</taxon>
        <taxon>Metazoa</taxon>
        <taxon>Ecdysozoa</taxon>
        <taxon>Arthropoda</taxon>
        <taxon>Hexapoda</taxon>
        <taxon>Insecta</taxon>
        <taxon>Pterygota</taxon>
        <taxon>Neoptera</taxon>
        <taxon>Paraneoptera</taxon>
        <taxon>Psocodea</taxon>
        <taxon>Troctomorpha</taxon>
        <taxon>Phthiraptera</taxon>
        <taxon>Anoplura</taxon>
        <taxon>Polyplacidae</taxon>
        <taxon>Polyplax</taxon>
    </lineage>
</organism>
<evidence type="ECO:0000313" key="3">
    <source>
        <dbReference type="Proteomes" id="UP001372834"/>
    </source>
</evidence>
<name>A0AAN8NQ54_POLSC</name>